<evidence type="ECO:0000256" key="1">
    <source>
        <dbReference type="SAM" id="Phobius"/>
    </source>
</evidence>
<protein>
    <submittedName>
        <fullName evidence="2">Natural resistance-associated macrophage protein</fullName>
    </submittedName>
</protein>
<name>A0A158CAD9_9BURK</name>
<accession>A0A158CAD9</accession>
<keyword evidence="1" id="KW-0812">Transmembrane</keyword>
<evidence type="ECO:0000313" key="2">
    <source>
        <dbReference type="EMBL" id="SAK79328.1"/>
    </source>
</evidence>
<keyword evidence="1" id="KW-0472">Membrane</keyword>
<proteinExistence type="predicted"/>
<sequence length="47" mass="4978">MAGTFGWKNSLALEPQLDKPFYGVILLATVVGLALDFTSIDPSIVAP</sequence>
<reference evidence="2" key="1">
    <citation type="submission" date="2016-01" db="EMBL/GenBank/DDBJ databases">
        <authorList>
            <person name="Peeters C."/>
        </authorList>
    </citation>
    <scope>NUCLEOTIDE SEQUENCE [LARGE SCALE GENOMIC DNA]</scope>
    <source>
        <strain evidence="2">LMG 29325</strain>
    </source>
</reference>
<keyword evidence="1" id="KW-1133">Transmembrane helix</keyword>
<feature type="transmembrane region" description="Helical" evidence="1">
    <location>
        <begin position="20"/>
        <end position="38"/>
    </location>
</feature>
<evidence type="ECO:0000313" key="3">
    <source>
        <dbReference type="Proteomes" id="UP000054596"/>
    </source>
</evidence>
<gene>
    <name evidence="2" type="ORF">AWB82_05179</name>
</gene>
<dbReference type="Proteomes" id="UP000054596">
    <property type="component" value="Unassembled WGS sequence"/>
</dbReference>
<organism evidence="2 3">
    <name type="scientific">Caballeronia glebae</name>
    <dbReference type="NCBI Taxonomy" id="1777143"/>
    <lineage>
        <taxon>Bacteria</taxon>
        <taxon>Pseudomonadati</taxon>
        <taxon>Pseudomonadota</taxon>
        <taxon>Betaproteobacteria</taxon>
        <taxon>Burkholderiales</taxon>
        <taxon>Burkholderiaceae</taxon>
        <taxon>Caballeronia</taxon>
    </lineage>
</organism>
<dbReference type="AlphaFoldDB" id="A0A158CAD9"/>
<comment type="caution">
    <text evidence="2">The sequence shown here is derived from an EMBL/GenBank/DDBJ whole genome shotgun (WGS) entry which is preliminary data.</text>
</comment>
<keyword evidence="3" id="KW-1185">Reference proteome</keyword>
<dbReference type="EMBL" id="FCOJ02000045">
    <property type="protein sequence ID" value="SAK79328.1"/>
    <property type="molecule type" value="Genomic_DNA"/>
</dbReference>